<dbReference type="Pfam" id="PF20174">
    <property type="entry name" value="DUF6540"/>
    <property type="match status" value="1"/>
</dbReference>
<dbReference type="AlphaFoldDB" id="A0A2T3B2U3"/>
<dbReference type="InParanoid" id="A0A2T3B2U3"/>
<sequence length="122" mass="13881">HEGFPFKHWALFVENEKHPSKSFICNVQGDAGRFRYEQTYKNAHTSTTLVDIIHVGYVLSSNLKALRDVAENIPIQNNDPAWNCQDFAWALLEELAATGLVDPDDEAYKNGRKTVWSKMEGL</sequence>
<dbReference type="GeneID" id="36577683"/>
<dbReference type="InterPro" id="IPR046670">
    <property type="entry name" value="DUF6540"/>
</dbReference>
<evidence type="ECO:0000313" key="2">
    <source>
        <dbReference type="Proteomes" id="UP000241818"/>
    </source>
</evidence>
<reference evidence="1 2" key="1">
    <citation type="journal article" date="2018" name="New Phytol.">
        <title>Comparative genomics and transcriptomics depict ericoid mycorrhizal fungi as versatile saprotrophs and plant mutualists.</title>
        <authorList>
            <person name="Martino E."/>
            <person name="Morin E."/>
            <person name="Grelet G.A."/>
            <person name="Kuo A."/>
            <person name="Kohler A."/>
            <person name="Daghino S."/>
            <person name="Barry K.W."/>
            <person name="Cichocki N."/>
            <person name="Clum A."/>
            <person name="Dockter R.B."/>
            <person name="Hainaut M."/>
            <person name="Kuo R.C."/>
            <person name="LaButti K."/>
            <person name="Lindahl B.D."/>
            <person name="Lindquist E.A."/>
            <person name="Lipzen A."/>
            <person name="Khouja H.R."/>
            <person name="Magnuson J."/>
            <person name="Murat C."/>
            <person name="Ohm R.A."/>
            <person name="Singer S.W."/>
            <person name="Spatafora J.W."/>
            <person name="Wang M."/>
            <person name="Veneault-Fourrey C."/>
            <person name="Henrissat B."/>
            <person name="Grigoriev I.V."/>
            <person name="Martin F.M."/>
            <person name="Perotto S."/>
        </authorList>
    </citation>
    <scope>NUCLEOTIDE SEQUENCE [LARGE SCALE GENOMIC DNA]</scope>
    <source>
        <strain evidence="1 2">ATCC 22711</strain>
    </source>
</reference>
<gene>
    <name evidence="1" type="ORF">M430DRAFT_81960</name>
</gene>
<proteinExistence type="predicted"/>
<feature type="non-terminal residue" evidence="1">
    <location>
        <position position="122"/>
    </location>
</feature>
<protein>
    <submittedName>
        <fullName evidence="1">Uncharacterized protein</fullName>
    </submittedName>
</protein>
<feature type="non-terminal residue" evidence="1">
    <location>
        <position position="1"/>
    </location>
</feature>
<dbReference type="RefSeq" id="XP_024721228.1">
    <property type="nucleotide sequence ID" value="XM_024869602.1"/>
</dbReference>
<organism evidence="1 2">
    <name type="scientific">Amorphotheca resinae ATCC 22711</name>
    <dbReference type="NCBI Taxonomy" id="857342"/>
    <lineage>
        <taxon>Eukaryota</taxon>
        <taxon>Fungi</taxon>
        <taxon>Dikarya</taxon>
        <taxon>Ascomycota</taxon>
        <taxon>Pezizomycotina</taxon>
        <taxon>Leotiomycetes</taxon>
        <taxon>Helotiales</taxon>
        <taxon>Amorphothecaceae</taxon>
        <taxon>Amorphotheca</taxon>
    </lineage>
</organism>
<accession>A0A2T3B2U3</accession>
<dbReference type="EMBL" id="KZ679011">
    <property type="protein sequence ID" value="PSS18876.1"/>
    <property type="molecule type" value="Genomic_DNA"/>
</dbReference>
<name>A0A2T3B2U3_AMORE</name>
<dbReference type="Proteomes" id="UP000241818">
    <property type="component" value="Unassembled WGS sequence"/>
</dbReference>
<evidence type="ECO:0000313" key="1">
    <source>
        <dbReference type="EMBL" id="PSS18876.1"/>
    </source>
</evidence>
<dbReference type="OrthoDB" id="3546833at2759"/>
<keyword evidence="2" id="KW-1185">Reference proteome</keyword>